<accession>A0ACC3NEW0</accession>
<name>A0ACC3NEW0_9PEZI</name>
<reference evidence="1" key="1">
    <citation type="submission" date="2023-07" db="EMBL/GenBank/DDBJ databases">
        <title>Black Yeasts Isolated from many extreme environments.</title>
        <authorList>
            <person name="Coleine C."/>
            <person name="Stajich J.E."/>
            <person name="Selbmann L."/>
        </authorList>
    </citation>
    <scope>NUCLEOTIDE SEQUENCE</scope>
    <source>
        <strain evidence="1">CCFEE 5714</strain>
    </source>
</reference>
<sequence length="189" mass="21408">MTFLFYELAKRPEEVKKLQEELRPLTKGDWSDVDIKNAPHLNGAINESLRLYPPVPSGVERVVPKGGVNVGDGDVYLPGEVQFWMPQYSISRNEDYYQDAKEFVPERWYSKPNMIKHKNAFAPFSLGSEGCIGKNLAYMEMRTLTAQLLLAYDVALAPGEDGTRLLYKTRDHFTLGLESLDLVFTPTSS</sequence>
<evidence type="ECO:0000313" key="2">
    <source>
        <dbReference type="Proteomes" id="UP001281147"/>
    </source>
</evidence>
<dbReference type="EMBL" id="JAUTXU010000051">
    <property type="protein sequence ID" value="KAK3715124.1"/>
    <property type="molecule type" value="Genomic_DNA"/>
</dbReference>
<protein>
    <submittedName>
        <fullName evidence="1">Uncharacterized protein</fullName>
    </submittedName>
</protein>
<keyword evidence="2" id="KW-1185">Reference proteome</keyword>
<dbReference type="Proteomes" id="UP001281147">
    <property type="component" value="Unassembled WGS sequence"/>
</dbReference>
<comment type="caution">
    <text evidence="1">The sequence shown here is derived from an EMBL/GenBank/DDBJ whole genome shotgun (WGS) entry which is preliminary data.</text>
</comment>
<proteinExistence type="predicted"/>
<gene>
    <name evidence="1" type="ORF">LTR37_007334</name>
</gene>
<evidence type="ECO:0000313" key="1">
    <source>
        <dbReference type="EMBL" id="KAK3715124.1"/>
    </source>
</evidence>
<organism evidence="1 2">
    <name type="scientific">Vermiconidia calcicola</name>
    <dbReference type="NCBI Taxonomy" id="1690605"/>
    <lineage>
        <taxon>Eukaryota</taxon>
        <taxon>Fungi</taxon>
        <taxon>Dikarya</taxon>
        <taxon>Ascomycota</taxon>
        <taxon>Pezizomycotina</taxon>
        <taxon>Dothideomycetes</taxon>
        <taxon>Dothideomycetidae</taxon>
        <taxon>Mycosphaerellales</taxon>
        <taxon>Extremaceae</taxon>
        <taxon>Vermiconidia</taxon>
    </lineage>
</organism>